<protein>
    <submittedName>
        <fullName evidence="2">Uncharacterized protein</fullName>
    </submittedName>
</protein>
<evidence type="ECO:0000313" key="2">
    <source>
        <dbReference type="EMBL" id="KAE8244034.1"/>
    </source>
</evidence>
<proteinExistence type="predicted"/>
<keyword evidence="3" id="KW-1185">Reference proteome</keyword>
<accession>A0A8X7SVC8</accession>
<dbReference type="Proteomes" id="UP000077684">
    <property type="component" value="Unassembled WGS sequence"/>
</dbReference>
<feature type="compositionally biased region" description="Basic and acidic residues" evidence="1">
    <location>
        <begin position="105"/>
        <end position="124"/>
    </location>
</feature>
<sequence>MDPPKKLPGNTVPTPASGVKMLKVHTFHRATSATNNIIKALSTETRVKKFVTMLENFLTRTETEREDAVITSISLQEGSGGKAPNLSEATRAKTQQGATQTLVKSGDRRLVSGADGHMKAGVRD</sequence>
<name>A0A8X7SVC8_9BASI</name>
<evidence type="ECO:0000313" key="3">
    <source>
        <dbReference type="Proteomes" id="UP000077684"/>
    </source>
</evidence>
<reference evidence="2" key="1">
    <citation type="submission" date="2016-04" db="EMBL/GenBank/DDBJ databases">
        <authorList>
            <person name="Nguyen H.D."/>
            <person name="Samba Siva P."/>
            <person name="Cullis J."/>
            <person name="Levesque C.A."/>
            <person name="Hambleton S."/>
        </authorList>
    </citation>
    <scope>NUCLEOTIDE SEQUENCE</scope>
    <source>
        <strain evidence="2">DAOMC 236426</strain>
    </source>
</reference>
<feature type="region of interest" description="Disordered" evidence="1">
    <location>
        <begin position="74"/>
        <end position="124"/>
    </location>
</feature>
<evidence type="ECO:0000256" key="1">
    <source>
        <dbReference type="SAM" id="MobiDB-lite"/>
    </source>
</evidence>
<reference evidence="2" key="2">
    <citation type="journal article" date="2019" name="IMA Fungus">
        <title>Genome sequencing and comparison of five Tilletia species to identify candidate genes for the detection of regulated species infecting wheat.</title>
        <authorList>
            <person name="Nguyen H.D.T."/>
            <person name="Sultana T."/>
            <person name="Kesanakurti P."/>
            <person name="Hambleton S."/>
        </authorList>
    </citation>
    <scope>NUCLEOTIDE SEQUENCE</scope>
    <source>
        <strain evidence="2">DAOMC 236426</strain>
    </source>
</reference>
<comment type="caution">
    <text evidence="2">The sequence shown here is derived from an EMBL/GenBank/DDBJ whole genome shotgun (WGS) entry which is preliminary data.</text>
</comment>
<feature type="compositionally biased region" description="Polar residues" evidence="1">
    <location>
        <begin position="92"/>
        <end position="103"/>
    </location>
</feature>
<organism evidence="2 3">
    <name type="scientific">Tilletia controversa</name>
    <name type="common">dwarf bunt fungus</name>
    <dbReference type="NCBI Taxonomy" id="13291"/>
    <lineage>
        <taxon>Eukaryota</taxon>
        <taxon>Fungi</taxon>
        <taxon>Dikarya</taxon>
        <taxon>Basidiomycota</taxon>
        <taxon>Ustilaginomycotina</taxon>
        <taxon>Exobasidiomycetes</taxon>
        <taxon>Tilletiales</taxon>
        <taxon>Tilletiaceae</taxon>
        <taxon>Tilletia</taxon>
    </lineage>
</organism>
<dbReference type="AlphaFoldDB" id="A0A8X7SVC8"/>
<gene>
    <name evidence="2" type="ORF">A4X06_0g6002</name>
</gene>
<dbReference type="EMBL" id="LWDE02000807">
    <property type="protein sequence ID" value="KAE8244034.1"/>
    <property type="molecule type" value="Genomic_DNA"/>
</dbReference>